<evidence type="ECO:0000313" key="17">
    <source>
        <dbReference type="EMBL" id="MVZ61102.1"/>
    </source>
</evidence>
<comment type="caution">
    <text evidence="17">The sequence shown here is derived from an EMBL/GenBank/DDBJ whole genome shotgun (WGS) entry which is preliminary data.</text>
</comment>
<evidence type="ECO:0000256" key="6">
    <source>
        <dbReference type="ARBA" id="ARBA00022606"/>
    </source>
</evidence>
<dbReference type="GO" id="GO:0009881">
    <property type="term" value="F:photoreceptor activity"/>
    <property type="evidence" value="ECO:0007669"/>
    <property type="project" value="UniProtKB-KW"/>
</dbReference>
<dbReference type="GO" id="GO:0000156">
    <property type="term" value="F:phosphorelay response regulator activity"/>
    <property type="evidence" value="ECO:0007669"/>
    <property type="project" value="TreeGrafter"/>
</dbReference>
<dbReference type="InterPro" id="IPR004358">
    <property type="entry name" value="Sig_transdc_His_kin-like_C"/>
</dbReference>
<keyword evidence="8" id="KW-0547">Nucleotide-binding</keyword>
<evidence type="ECO:0000313" key="18">
    <source>
        <dbReference type="Proteomes" id="UP000435036"/>
    </source>
</evidence>
<dbReference type="InterPro" id="IPR003661">
    <property type="entry name" value="HisK_dim/P_dom"/>
</dbReference>
<evidence type="ECO:0000256" key="2">
    <source>
        <dbReference type="ARBA" id="ARBA00006402"/>
    </source>
</evidence>
<dbReference type="Pfam" id="PF08446">
    <property type="entry name" value="PAS_2"/>
    <property type="match status" value="1"/>
</dbReference>
<evidence type="ECO:0000256" key="8">
    <source>
        <dbReference type="ARBA" id="ARBA00022741"/>
    </source>
</evidence>
<keyword evidence="18" id="KW-1185">Reference proteome</keyword>
<dbReference type="Pfam" id="PF00512">
    <property type="entry name" value="HisKA"/>
    <property type="match status" value="1"/>
</dbReference>
<dbReference type="SMART" id="SM00388">
    <property type="entry name" value="HisKA"/>
    <property type="match status" value="1"/>
</dbReference>
<gene>
    <name evidence="17" type="ORF">GQF63_03605</name>
</gene>
<dbReference type="EMBL" id="WSQA01000002">
    <property type="protein sequence ID" value="MVZ61102.1"/>
    <property type="molecule type" value="Genomic_DNA"/>
</dbReference>
<keyword evidence="4" id="KW-0600">Photoreceptor protein</keyword>
<dbReference type="InterPro" id="IPR003594">
    <property type="entry name" value="HATPase_dom"/>
</dbReference>
<dbReference type="PROSITE" id="PS50109">
    <property type="entry name" value="HIS_KIN"/>
    <property type="match status" value="1"/>
</dbReference>
<keyword evidence="14" id="KW-0175">Coiled coil</keyword>
<comment type="catalytic activity">
    <reaction evidence="1">
        <text>ATP + protein L-histidine = ADP + protein N-phospho-L-histidine.</text>
        <dbReference type="EC" id="2.7.13.3"/>
    </reaction>
</comment>
<organism evidence="17 18">
    <name type="scientific">Sphingobacterium humi</name>
    <dbReference type="NCBI Taxonomy" id="1796905"/>
    <lineage>
        <taxon>Bacteria</taxon>
        <taxon>Pseudomonadati</taxon>
        <taxon>Bacteroidota</taxon>
        <taxon>Sphingobacteriia</taxon>
        <taxon>Sphingobacteriales</taxon>
        <taxon>Sphingobacteriaceae</taxon>
        <taxon>Sphingobacterium</taxon>
    </lineage>
</organism>
<dbReference type="Gene3D" id="3.30.450.270">
    <property type="match status" value="1"/>
</dbReference>
<proteinExistence type="inferred from homology"/>
<evidence type="ECO:0000256" key="14">
    <source>
        <dbReference type="SAM" id="Coils"/>
    </source>
</evidence>
<evidence type="ECO:0000256" key="5">
    <source>
        <dbReference type="ARBA" id="ARBA00022553"/>
    </source>
</evidence>
<dbReference type="Pfam" id="PF02518">
    <property type="entry name" value="HATPase_c"/>
    <property type="match status" value="1"/>
</dbReference>
<dbReference type="GO" id="GO:0007234">
    <property type="term" value="P:osmosensory signaling via phosphorelay pathway"/>
    <property type="evidence" value="ECO:0007669"/>
    <property type="project" value="TreeGrafter"/>
</dbReference>
<evidence type="ECO:0000256" key="9">
    <source>
        <dbReference type="ARBA" id="ARBA00022777"/>
    </source>
</evidence>
<dbReference type="InterPro" id="IPR013654">
    <property type="entry name" value="PAS_2"/>
</dbReference>
<dbReference type="PRINTS" id="PR00344">
    <property type="entry name" value="BCTRLSENSOR"/>
</dbReference>
<dbReference type="OrthoDB" id="9766459at2"/>
<dbReference type="Proteomes" id="UP000435036">
    <property type="component" value="Unassembled WGS sequence"/>
</dbReference>
<keyword evidence="7" id="KW-0808">Transferase</keyword>
<dbReference type="SUPFAM" id="SSF55785">
    <property type="entry name" value="PYP-like sensor domain (PAS domain)"/>
    <property type="match status" value="1"/>
</dbReference>
<keyword evidence="9" id="KW-0418">Kinase</keyword>
<dbReference type="InterPro" id="IPR016132">
    <property type="entry name" value="Phyto_chromo_attachment"/>
</dbReference>
<evidence type="ECO:0000256" key="7">
    <source>
        <dbReference type="ARBA" id="ARBA00022679"/>
    </source>
</evidence>
<dbReference type="Gene3D" id="3.30.565.10">
    <property type="entry name" value="Histidine kinase-like ATPase, C-terminal domain"/>
    <property type="match status" value="1"/>
</dbReference>
<keyword evidence="5" id="KW-0597">Phosphoprotein</keyword>
<dbReference type="InterPro" id="IPR036890">
    <property type="entry name" value="HATPase_C_sf"/>
</dbReference>
<keyword evidence="12" id="KW-0902">Two-component regulatory system</keyword>
<comment type="similarity">
    <text evidence="2">In the N-terminal section; belongs to the phytochrome family.</text>
</comment>
<dbReference type="RefSeq" id="WP_160367748.1">
    <property type="nucleotide sequence ID" value="NZ_WSQA01000002.1"/>
</dbReference>
<dbReference type="InterPro" id="IPR043150">
    <property type="entry name" value="Phytochrome_PHY_sf"/>
</dbReference>
<dbReference type="InterPro" id="IPR036097">
    <property type="entry name" value="HisK_dim/P_sf"/>
</dbReference>
<evidence type="ECO:0000256" key="10">
    <source>
        <dbReference type="ARBA" id="ARBA00022840"/>
    </source>
</evidence>
<dbReference type="GO" id="GO:0009584">
    <property type="term" value="P:detection of visible light"/>
    <property type="evidence" value="ECO:0007669"/>
    <property type="project" value="InterPro"/>
</dbReference>
<evidence type="ECO:0000256" key="13">
    <source>
        <dbReference type="ARBA" id="ARBA00023170"/>
    </source>
</evidence>
<keyword evidence="6" id="KW-0716">Sensory transduction</keyword>
<dbReference type="GO" id="GO:0000155">
    <property type="term" value="F:phosphorelay sensor kinase activity"/>
    <property type="evidence" value="ECO:0007669"/>
    <property type="project" value="InterPro"/>
</dbReference>
<dbReference type="PANTHER" id="PTHR42878:SF7">
    <property type="entry name" value="SENSOR HISTIDINE KINASE GLRK"/>
    <property type="match status" value="1"/>
</dbReference>
<dbReference type="GO" id="GO:0030295">
    <property type="term" value="F:protein kinase activator activity"/>
    <property type="evidence" value="ECO:0007669"/>
    <property type="project" value="TreeGrafter"/>
</dbReference>
<dbReference type="Gene3D" id="1.10.287.130">
    <property type="match status" value="1"/>
</dbReference>
<dbReference type="SUPFAM" id="SSF55781">
    <property type="entry name" value="GAF domain-like"/>
    <property type="match status" value="2"/>
</dbReference>
<dbReference type="AlphaFoldDB" id="A0A6N8KZX2"/>
<dbReference type="EC" id="2.7.13.3" evidence="3"/>
<feature type="coiled-coil region" evidence="14">
    <location>
        <begin position="486"/>
        <end position="513"/>
    </location>
</feature>
<evidence type="ECO:0000256" key="12">
    <source>
        <dbReference type="ARBA" id="ARBA00023012"/>
    </source>
</evidence>
<evidence type="ECO:0000256" key="1">
    <source>
        <dbReference type="ARBA" id="ARBA00000085"/>
    </source>
</evidence>
<protein>
    <recommendedName>
        <fullName evidence="3">histidine kinase</fullName>
        <ecNumber evidence="3">2.7.13.3</ecNumber>
    </recommendedName>
</protein>
<dbReference type="SUPFAM" id="SSF47384">
    <property type="entry name" value="Homodimeric domain of signal transducing histidine kinase"/>
    <property type="match status" value="1"/>
</dbReference>
<dbReference type="InterPro" id="IPR005467">
    <property type="entry name" value="His_kinase_dom"/>
</dbReference>
<feature type="domain" description="Phytochrome chromophore attachment site" evidence="15">
    <location>
        <begin position="137"/>
        <end position="305"/>
    </location>
</feature>
<dbReference type="SMART" id="SM00387">
    <property type="entry name" value="HATPase_c"/>
    <property type="match status" value="1"/>
</dbReference>
<evidence type="ECO:0000259" key="15">
    <source>
        <dbReference type="PROSITE" id="PS50046"/>
    </source>
</evidence>
<dbReference type="CDD" id="cd00082">
    <property type="entry name" value="HisKA"/>
    <property type="match status" value="1"/>
</dbReference>
<evidence type="ECO:0000256" key="11">
    <source>
        <dbReference type="ARBA" id="ARBA00022991"/>
    </source>
</evidence>
<dbReference type="InterPro" id="IPR013515">
    <property type="entry name" value="Phytochrome_cen-reg"/>
</dbReference>
<evidence type="ECO:0000256" key="3">
    <source>
        <dbReference type="ARBA" id="ARBA00012438"/>
    </source>
</evidence>
<dbReference type="GO" id="GO:0006355">
    <property type="term" value="P:regulation of DNA-templated transcription"/>
    <property type="evidence" value="ECO:0007669"/>
    <property type="project" value="InterPro"/>
</dbReference>
<keyword evidence="10" id="KW-0067">ATP-binding</keyword>
<name>A0A6N8KZX2_9SPHI</name>
<feature type="domain" description="Histidine kinase" evidence="16">
    <location>
        <begin position="520"/>
        <end position="733"/>
    </location>
</feature>
<dbReference type="Gene3D" id="3.30.450.20">
    <property type="entry name" value="PAS domain"/>
    <property type="match status" value="1"/>
</dbReference>
<dbReference type="InterPro" id="IPR050351">
    <property type="entry name" value="BphY/WalK/GraS-like"/>
</dbReference>
<dbReference type="CDD" id="cd00075">
    <property type="entry name" value="HATPase"/>
    <property type="match status" value="1"/>
</dbReference>
<keyword evidence="13" id="KW-0675">Receptor</keyword>
<accession>A0A6N8KZX2</accession>
<dbReference type="PANTHER" id="PTHR42878">
    <property type="entry name" value="TWO-COMPONENT HISTIDINE KINASE"/>
    <property type="match status" value="1"/>
</dbReference>
<dbReference type="SUPFAM" id="SSF55874">
    <property type="entry name" value="ATPase domain of HSP90 chaperone/DNA topoisomerase II/histidine kinase"/>
    <property type="match status" value="1"/>
</dbReference>
<dbReference type="GO" id="GO:0005524">
    <property type="term" value="F:ATP binding"/>
    <property type="evidence" value="ECO:0007669"/>
    <property type="project" value="UniProtKB-KW"/>
</dbReference>
<dbReference type="InterPro" id="IPR035965">
    <property type="entry name" value="PAS-like_dom_sf"/>
</dbReference>
<keyword evidence="11" id="KW-0157">Chromophore</keyword>
<dbReference type="InterPro" id="IPR029016">
    <property type="entry name" value="GAF-like_dom_sf"/>
</dbReference>
<dbReference type="PROSITE" id="PS50046">
    <property type="entry name" value="PHYTOCHROME_2"/>
    <property type="match status" value="1"/>
</dbReference>
<sequence length="733" mass="84992">MMLTDASSAKNTEMLTVGVQGFGYLIVTDKDLNIIAASENFKEFLNESVTSIFEKPFSYIVSNFLPNYTIDIEEAVRQILINEHDRNLLEIVLDNKGCYLSIYQLHGHVYFEFERKVVDGVVFFPKFEAFARILDVESRGVWEVLCDYISKILAYDRVTVYQFAEENNGQIIAETRRNDNLESIYGMYHSDFAVLSHARKIHLMNLCRVTQDINEDPVPIISLNNQPIDLLATNIRTLDAVHRAHLKKVEIGCNLSYSILINDKIWGLIFCQNIKPTRINLLKREAMVYMIQWTSARFADELEAKERDFNERIRQFELTLKEKLMLKSDILSVLSSFSKMICDFANADAMVIVDGDRIYADNMNIGRQKLKKLQTFILANSDQFVYTEPQFTFKYGHELGIEMDRFAGIAKIDIDSSRKFTLLFFRKEHVVRRTYMDKPVKYLEDVKANETFETEPHRHFDLWHHTIHSSSLAWTEAELFFFGRLRRLIKESINQKSIEISNLNEEVHNLNKALDAYAYTVSHDVKNPLSAINLSVQMMLQKPDMPKEVKDRMLLNMKQAVDLISDLLVAIHDFSKIKSFSYQTELLDIKPSILQVIDFCLLRYDFSPSHIEVGDLWPIYGHKTLVYQLFQNLIGNAIKYSARNENPKVEVYSLKEQEFVRYVIRDNGIGIAQEDLKVMFDSFKRLDNAYDFEGTGLGLTIVKNIVDKLDLQIKVDSQLGIGTEIQLLFPIEQ</sequence>
<evidence type="ECO:0000259" key="16">
    <source>
        <dbReference type="PROSITE" id="PS50109"/>
    </source>
</evidence>
<dbReference type="Gene3D" id="3.30.450.40">
    <property type="match status" value="1"/>
</dbReference>
<dbReference type="Pfam" id="PF00360">
    <property type="entry name" value="PHY"/>
    <property type="match status" value="1"/>
</dbReference>
<reference evidence="17 18" key="1">
    <citation type="submission" date="2019-12" db="EMBL/GenBank/DDBJ databases">
        <authorList>
            <person name="Dong K."/>
        </authorList>
    </citation>
    <scope>NUCLEOTIDE SEQUENCE [LARGE SCALE GENOMIC DNA]</scope>
    <source>
        <strain evidence="17 18">JCM 31225</strain>
    </source>
</reference>
<evidence type="ECO:0000256" key="4">
    <source>
        <dbReference type="ARBA" id="ARBA00022543"/>
    </source>
</evidence>